<dbReference type="EMBL" id="LAZR01006806">
    <property type="protein sequence ID" value="KKM89511.1"/>
    <property type="molecule type" value="Genomic_DNA"/>
</dbReference>
<dbReference type="AlphaFoldDB" id="A0A0F9LQW4"/>
<keyword evidence="1" id="KW-0472">Membrane</keyword>
<feature type="transmembrane region" description="Helical" evidence="1">
    <location>
        <begin position="12"/>
        <end position="31"/>
    </location>
</feature>
<gene>
    <name evidence="2" type="ORF">LCGC14_1247920</name>
</gene>
<sequence length="81" mass="9178">MTLSNGFYKTTTYVMSGIIVTGIAAWLTFGIDKVTRSELVEHRVESRGYIQDLRGTVERLDLTVRNLSLSVERLSTILEVR</sequence>
<accession>A0A0F9LQW4</accession>
<name>A0A0F9LQW4_9ZZZZ</name>
<proteinExistence type="predicted"/>
<reference evidence="2" key="1">
    <citation type="journal article" date="2015" name="Nature">
        <title>Complex archaea that bridge the gap between prokaryotes and eukaryotes.</title>
        <authorList>
            <person name="Spang A."/>
            <person name="Saw J.H."/>
            <person name="Jorgensen S.L."/>
            <person name="Zaremba-Niedzwiedzka K."/>
            <person name="Martijn J."/>
            <person name="Lind A.E."/>
            <person name="van Eijk R."/>
            <person name="Schleper C."/>
            <person name="Guy L."/>
            <person name="Ettema T.J."/>
        </authorList>
    </citation>
    <scope>NUCLEOTIDE SEQUENCE</scope>
</reference>
<evidence type="ECO:0000313" key="2">
    <source>
        <dbReference type="EMBL" id="KKM89511.1"/>
    </source>
</evidence>
<organism evidence="2">
    <name type="scientific">marine sediment metagenome</name>
    <dbReference type="NCBI Taxonomy" id="412755"/>
    <lineage>
        <taxon>unclassified sequences</taxon>
        <taxon>metagenomes</taxon>
        <taxon>ecological metagenomes</taxon>
    </lineage>
</organism>
<protein>
    <submittedName>
        <fullName evidence="2">Uncharacterized protein</fullName>
    </submittedName>
</protein>
<evidence type="ECO:0000256" key="1">
    <source>
        <dbReference type="SAM" id="Phobius"/>
    </source>
</evidence>
<keyword evidence="1" id="KW-1133">Transmembrane helix</keyword>
<keyword evidence="1" id="KW-0812">Transmembrane</keyword>
<comment type="caution">
    <text evidence="2">The sequence shown here is derived from an EMBL/GenBank/DDBJ whole genome shotgun (WGS) entry which is preliminary data.</text>
</comment>